<name>A0A4R7HX45_9ACTN</name>
<dbReference type="AlphaFoldDB" id="A0A4R7HX45"/>
<dbReference type="GO" id="GO:0016020">
    <property type="term" value="C:membrane"/>
    <property type="evidence" value="ECO:0007669"/>
    <property type="project" value="UniProtKB-SubCell"/>
</dbReference>
<keyword evidence="6 9" id="KW-1133">Transmembrane helix</keyword>
<evidence type="ECO:0000256" key="6">
    <source>
        <dbReference type="ARBA" id="ARBA00022989"/>
    </source>
</evidence>
<feature type="transmembrane region" description="Helical" evidence="9">
    <location>
        <begin position="90"/>
        <end position="111"/>
    </location>
</feature>
<keyword evidence="8 9" id="KW-0472">Membrane</keyword>
<comment type="subcellular location">
    <subcellularLocation>
        <location evidence="1">Membrane</location>
        <topology evidence="1">Multi-pass membrane protein</topology>
    </subcellularLocation>
</comment>
<feature type="transmembrane region" description="Helical" evidence="9">
    <location>
        <begin position="117"/>
        <end position="136"/>
    </location>
</feature>
<proteinExistence type="inferred from homology"/>
<evidence type="ECO:0000256" key="5">
    <source>
        <dbReference type="ARBA" id="ARBA00022692"/>
    </source>
</evidence>
<dbReference type="Proteomes" id="UP000294558">
    <property type="component" value="Unassembled WGS sequence"/>
</dbReference>
<evidence type="ECO:0000256" key="3">
    <source>
        <dbReference type="ARBA" id="ARBA00022448"/>
    </source>
</evidence>
<feature type="transmembrane region" description="Helical" evidence="9">
    <location>
        <begin position="325"/>
        <end position="351"/>
    </location>
</feature>
<keyword evidence="5 9" id="KW-0812">Transmembrane</keyword>
<dbReference type="Pfam" id="PF00999">
    <property type="entry name" value="Na_H_Exchanger"/>
    <property type="match status" value="1"/>
</dbReference>
<dbReference type="PANTHER" id="PTHR43562:SF4">
    <property type="entry name" value="NA(+)_H(+) ANTIPORTER NHAS5"/>
    <property type="match status" value="1"/>
</dbReference>
<feature type="transmembrane region" description="Helical" evidence="9">
    <location>
        <begin position="248"/>
        <end position="275"/>
    </location>
</feature>
<keyword evidence="3" id="KW-0813">Transport</keyword>
<dbReference type="GO" id="GO:1902600">
    <property type="term" value="P:proton transmembrane transport"/>
    <property type="evidence" value="ECO:0007669"/>
    <property type="project" value="InterPro"/>
</dbReference>
<evidence type="ECO:0000256" key="7">
    <source>
        <dbReference type="ARBA" id="ARBA00023065"/>
    </source>
</evidence>
<evidence type="ECO:0000313" key="12">
    <source>
        <dbReference type="Proteomes" id="UP000294558"/>
    </source>
</evidence>
<comment type="similarity">
    <text evidence="2">Belongs to the monovalent cation:proton antiporter 2 (CPA2) transporter (TC 2.A.37) family.</text>
</comment>
<feature type="transmembrane region" description="Helical" evidence="9">
    <location>
        <begin position="210"/>
        <end position="228"/>
    </location>
</feature>
<evidence type="ECO:0000256" key="1">
    <source>
        <dbReference type="ARBA" id="ARBA00004141"/>
    </source>
</evidence>
<dbReference type="EMBL" id="SOAU01000001">
    <property type="protein sequence ID" value="TDT14766.1"/>
    <property type="molecule type" value="Genomic_DNA"/>
</dbReference>
<dbReference type="PANTHER" id="PTHR43562">
    <property type="entry name" value="NAPA-TYPE SODIUM/HYDROGEN ANTIPORTER"/>
    <property type="match status" value="1"/>
</dbReference>
<feature type="domain" description="Cation/H+ exchanger transmembrane" evidence="10">
    <location>
        <begin position="18"/>
        <end position="409"/>
    </location>
</feature>
<dbReference type="InterPro" id="IPR038770">
    <property type="entry name" value="Na+/solute_symporter_sf"/>
</dbReference>
<reference evidence="11 12" key="1">
    <citation type="submission" date="2019-03" db="EMBL/GenBank/DDBJ databases">
        <title>Sequencing the genomes of 1000 actinobacteria strains.</title>
        <authorList>
            <person name="Klenk H.-P."/>
        </authorList>
    </citation>
    <scope>NUCLEOTIDE SEQUENCE [LARGE SCALE GENOMIC DNA]</scope>
    <source>
        <strain evidence="11 12">DSM 18936</strain>
    </source>
</reference>
<feature type="transmembrane region" description="Helical" evidence="9">
    <location>
        <begin position="6"/>
        <end position="25"/>
    </location>
</feature>
<evidence type="ECO:0000256" key="4">
    <source>
        <dbReference type="ARBA" id="ARBA00022449"/>
    </source>
</evidence>
<evidence type="ECO:0000313" key="11">
    <source>
        <dbReference type="EMBL" id="TDT14766.1"/>
    </source>
</evidence>
<keyword evidence="12" id="KW-1185">Reference proteome</keyword>
<evidence type="ECO:0000256" key="8">
    <source>
        <dbReference type="ARBA" id="ARBA00023136"/>
    </source>
</evidence>
<keyword evidence="7" id="KW-0406">Ion transport</keyword>
<evidence type="ECO:0000256" key="9">
    <source>
        <dbReference type="SAM" id="Phobius"/>
    </source>
</evidence>
<comment type="caution">
    <text evidence="11">The sequence shown here is derived from an EMBL/GenBank/DDBJ whole genome shotgun (WGS) entry which is preliminary data.</text>
</comment>
<accession>A0A4R7HX45</accession>
<feature type="transmembrane region" description="Helical" evidence="9">
    <location>
        <begin position="148"/>
        <end position="170"/>
    </location>
</feature>
<feature type="transmembrane region" description="Helical" evidence="9">
    <location>
        <begin position="386"/>
        <end position="405"/>
    </location>
</feature>
<sequence>MNGVLVGTVEATLLILLVTVLLGPIVAERFRVPGIVGLIFGGTLFGPYVLDWISAGGLVDDLGAIGILYLMFLAGISFDIRAFQENRTSAIAYGLLGFFIPFLLAAIVMMAAFGVGLLPAALVGAMWASNTLVAYPEIQTAGLQNNRAASAAVSAGVVADLLSLTVLAFVTSTTVIESDPLPAPFDGELFDLTDIDLSTFDFEPSTPDPTLPLLIALPVLVGFCLWLLPKIGERFFVRVGRSRMQRFVFALAAMSAGACVALIGGVEGLIGAFLAGLGLNRLVPNRGSLMERLEFVGTAVFVPTFLVSIGLNIDPALLIDRDTLLLGLVFTAFVIVGKCVAAGITGAIFGFTGNEIGMMSSLSFGQAASTLAIAQVGLSLGMFEQIIVNASVIAIVATALITSYGTRFFARRVPKPESDTRALGSNVLLDVRAPTDSIDAPIRLAELIADGDNGLVSPFAITERDHREVALARVREVAAAVAARGLDSDGLVRIDDSFADGTVALVDEQEASLVVLAWDGPSFAADYLFGNDIDTIGETCPVPSMAVKVTRPWNRLVVAVGRTDTDWRREDAGLAFDVGRRAASAEELPLLLVVPDGAVADDLLGPIDRDEERIEVVVDAELSTSTLERLTDDDLVVAASHVLHELTPRAVWRLARDLALANVAIVGGPYRLSVSKGVTREPLRGALSRTASSGPG</sequence>
<protein>
    <submittedName>
        <fullName evidence="11">Transporter (CPA2 family)</fullName>
    </submittedName>
</protein>
<dbReference type="Gene3D" id="3.40.50.12370">
    <property type="match status" value="1"/>
</dbReference>
<dbReference type="OrthoDB" id="9793589at2"/>
<gene>
    <name evidence="11" type="ORF">BDK89_0322</name>
</gene>
<dbReference type="GO" id="GO:0015297">
    <property type="term" value="F:antiporter activity"/>
    <property type="evidence" value="ECO:0007669"/>
    <property type="project" value="UniProtKB-KW"/>
</dbReference>
<evidence type="ECO:0000259" key="10">
    <source>
        <dbReference type="Pfam" id="PF00999"/>
    </source>
</evidence>
<dbReference type="InterPro" id="IPR006153">
    <property type="entry name" value="Cation/H_exchanger_TM"/>
</dbReference>
<organism evidence="11 12">
    <name type="scientific">Ilumatobacter fluminis</name>
    <dbReference type="NCBI Taxonomy" id="467091"/>
    <lineage>
        <taxon>Bacteria</taxon>
        <taxon>Bacillati</taxon>
        <taxon>Actinomycetota</taxon>
        <taxon>Acidimicrobiia</taxon>
        <taxon>Acidimicrobiales</taxon>
        <taxon>Ilumatobacteraceae</taxon>
        <taxon>Ilumatobacter</taxon>
    </lineage>
</organism>
<keyword evidence="4" id="KW-0050">Antiport</keyword>
<dbReference type="SUPFAM" id="SSF52402">
    <property type="entry name" value="Adenine nucleotide alpha hydrolases-like"/>
    <property type="match status" value="1"/>
</dbReference>
<evidence type="ECO:0000256" key="2">
    <source>
        <dbReference type="ARBA" id="ARBA00005551"/>
    </source>
</evidence>
<feature type="transmembrane region" description="Helical" evidence="9">
    <location>
        <begin position="32"/>
        <end position="50"/>
    </location>
</feature>
<dbReference type="Gene3D" id="1.20.1530.20">
    <property type="match status" value="1"/>
</dbReference>
<feature type="transmembrane region" description="Helical" evidence="9">
    <location>
        <begin position="62"/>
        <end position="78"/>
    </location>
</feature>
<feature type="transmembrane region" description="Helical" evidence="9">
    <location>
        <begin position="295"/>
        <end position="313"/>
    </location>
</feature>
<dbReference type="RefSeq" id="WP_133867283.1">
    <property type="nucleotide sequence ID" value="NZ_SOAU01000001.1"/>
</dbReference>